<protein>
    <recommendedName>
        <fullName evidence="4">Secreted protein</fullName>
    </recommendedName>
</protein>
<sequence>MQRLAACVLIAAASALPAITSTGCKYASYGENVTVFTGDDACGSRGTSCVVEATTCRILYNVTTPTAAYIPPYYLNDDDMELPPYDAVGNLAACNISMPWLRITNVSRVDFNISTAFSSNIQAMYSTRFFNEMRLIVISAFMASGLGVFPPNFKWPNVENV</sequence>
<gene>
    <name evidence="2" type="ORF">ACHHYP_09404</name>
</gene>
<dbReference type="Proteomes" id="UP000243579">
    <property type="component" value="Unassembled WGS sequence"/>
</dbReference>
<dbReference type="EMBL" id="JNBR01001461">
    <property type="protein sequence ID" value="OQR87177.1"/>
    <property type="molecule type" value="Genomic_DNA"/>
</dbReference>
<reference evidence="2 3" key="1">
    <citation type="journal article" date="2014" name="Genome Biol. Evol.">
        <title>The secreted proteins of Achlya hypogyna and Thraustotheca clavata identify the ancestral oomycete secretome and reveal gene acquisitions by horizontal gene transfer.</title>
        <authorList>
            <person name="Misner I."/>
            <person name="Blouin N."/>
            <person name="Leonard G."/>
            <person name="Richards T.A."/>
            <person name="Lane C.E."/>
        </authorList>
    </citation>
    <scope>NUCLEOTIDE SEQUENCE [LARGE SCALE GENOMIC DNA]</scope>
    <source>
        <strain evidence="2 3">ATCC 48635</strain>
    </source>
</reference>
<accession>A0A1V9YN93</accession>
<name>A0A1V9YN93_ACHHY</name>
<keyword evidence="3" id="KW-1185">Reference proteome</keyword>
<feature type="signal peptide" evidence="1">
    <location>
        <begin position="1"/>
        <end position="15"/>
    </location>
</feature>
<proteinExistence type="predicted"/>
<comment type="caution">
    <text evidence="2">The sequence shown here is derived from an EMBL/GenBank/DDBJ whole genome shotgun (WGS) entry which is preliminary data.</text>
</comment>
<evidence type="ECO:0000313" key="3">
    <source>
        <dbReference type="Proteomes" id="UP000243579"/>
    </source>
</evidence>
<keyword evidence="1" id="KW-0732">Signal</keyword>
<evidence type="ECO:0008006" key="4">
    <source>
        <dbReference type="Google" id="ProtNLM"/>
    </source>
</evidence>
<evidence type="ECO:0000313" key="2">
    <source>
        <dbReference type="EMBL" id="OQR87177.1"/>
    </source>
</evidence>
<feature type="chain" id="PRO_5012912823" description="Secreted protein" evidence="1">
    <location>
        <begin position="16"/>
        <end position="161"/>
    </location>
</feature>
<organism evidence="2 3">
    <name type="scientific">Achlya hypogyna</name>
    <name type="common">Oomycete</name>
    <name type="synonym">Protoachlya hypogyna</name>
    <dbReference type="NCBI Taxonomy" id="1202772"/>
    <lineage>
        <taxon>Eukaryota</taxon>
        <taxon>Sar</taxon>
        <taxon>Stramenopiles</taxon>
        <taxon>Oomycota</taxon>
        <taxon>Saprolegniomycetes</taxon>
        <taxon>Saprolegniales</taxon>
        <taxon>Achlyaceae</taxon>
        <taxon>Achlya</taxon>
    </lineage>
</organism>
<dbReference type="PROSITE" id="PS51257">
    <property type="entry name" value="PROKAR_LIPOPROTEIN"/>
    <property type="match status" value="1"/>
</dbReference>
<evidence type="ECO:0000256" key="1">
    <source>
        <dbReference type="SAM" id="SignalP"/>
    </source>
</evidence>
<dbReference type="AlphaFoldDB" id="A0A1V9YN93"/>